<dbReference type="AlphaFoldDB" id="A0A2Z3JGT8"/>
<dbReference type="KEGG" id="dez:DKM44_14005"/>
<keyword evidence="2" id="KW-1185">Reference proteome</keyword>
<dbReference type="Pfam" id="PF13481">
    <property type="entry name" value="AAA_25"/>
    <property type="match status" value="1"/>
</dbReference>
<proteinExistence type="predicted"/>
<dbReference type="Proteomes" id="UP000245368">
    <property type="component" value="Chromosome"/>
</dbReference>
<dbReference type="Gene3D" id="3.40.50.300">
    <property type="entry name" value="P-loop containing nucleotide triphosphate hydrolases"/>
    <property type="match status" value="1"/>
</dbReference>
<organism evidence="1 2">
    <name type="scientific">Deinococcus irradiatisoli</name>
    <dbReference type="NCBI Taxonomy" id="2202254"/>
    <lineage>
        <taxon>Bacteria</taxon>
        <taxon>Thermotogati</taxon>
        <taxon>Deinococcota</taxon>
        <taxon>Deinococci</taxon>
        <taxon>Deinococcales</taxon>
        <taxon>Deinococcaceae</taxon>
        <taxon>Deinococcus</taxon>
    </lineage>
</organism>
<dbReference type="InterPro" id="IPR027417">
    <property type="entry name" value="P-loop_NTPase"/>
</dbReference>
<protein>
    <recommendedName>
        <fullName evidence="3">AAA+ ATPase domain-containing protein</fullName>
    </recommendedName>
</protein>
<dbReference type="OrthoDB" id="59858at2"/>
<gene>
    <name evidence="1" type="ORF">DKM44_14005</name>
</gene>
<evidence type="ECO:0008006" key="3">
    <source>
        <dbReference type="Google" id="ProtNLM"/>
    </source>
</evidence>
<reference evidence="1 2" key="1">
    <citation type="submission" date="2018-05" db="EMBL/GenBank/DDBJ databases">
        <title>Complete Genome Sequence of Deinococcus sp. strain 17bor-2.</title>
        <authorList>
            <person name="Srinivasan S."/>
        </authorList>
    </citation>
    <scope>NUCLEOTIDE SEQUENCE [LARGE SCALE GENOMIC DNA]</scope>
    <source>
        <strain evidence="1 2">17bor-2</strain>
    </source>
</reference>
<dbReference type="SUPFAM" id="SSF52540">
    <property type="entry name" value="P-loop containing nucleoside triphosphate hydrolases"/>
    <property type="match status" value="1"/>
</dbReference>
<dbReference type="RefSeq" id="WP_109827931.1">
    <property type="nucleotide sequence ID" value="NZ_CP029494.1"/>
</dbReference>
<name>A0A2Z3JGT8_9DEIO</name>
<accession>A0A2Z3JGT8</accession>
<evidence type="ECO:0000313" key="2">
    <source>
        <dbReference type="Proteomes" id="UP000245368"/>
    </source>
</evidence>
<evidence type="ECO:0000313" key="1">
    <source>
        <dbReference type="EMBL" id="AWN24205.1"/>
    </source>
</evidence>
<sequence length="356" mass="38823">MSLKQIDLSATLRKIDFLVPDLIPLGYITFLGAREGVGKTTISTALAWQMTRPAGRGTFLGRSVPSGPVIYLNTDAADGESRPVRYWLEQHKNIYPDGDMSRVTVLESTGAGLTPEEFGELLNMAREMNALCVIVDSFMGTFPTLDGNRLDQAMRPMLALRDFAAQTGAAVIVTDHLPKRGANEKEGDRGIMGSTGKSAQARAVHLLTRVPPKEVEGRDVLRWEVRKNSFAPSCHVLGIEVERLEDEEGRASGVYLHPCELPAEEEGRDTRSDRAKAAVIALLTERAGQTVTHAELLAAAINGGNVKERTAQQAVRESLGALGNLVEEVREARRGSPRSYCYSAVPAFEREEVLTP</sequence>
<dbReference type="EMBL" id="CP029494">
    <property type="protein sequence ID" value="AWN24205.1"/>
    <property type="molecule type" value="Genomic_DNA"/>
</dbReference>